<keyword evidence="2" id="KW-0812">Transmembrane</keyword>
<accession>A0ABV6P6T6</accession>
<keyword evidence="5" id="KW-1185">Reference proteome</keyword>
<gene>
    <name evidence="4" type="ORF">ACFFHU_28090</name>
</gene>
<sequence>MGRRWRLACVAATATYLLGMPAAAGASGLPATALAKAALAKGTPAKGTPAKGAPAKGTPVCRVRDDRLTEISGMAAVDGGFVVVNDSADEEPRRRIFFLDAGCAVVRTVRYPSRPRDTEDLAVGPDGTIWVADIGDNDRTRETVAVWTLPPGGARPALRRMRYPDGPHDAEAVLLTGDGRPIIVTKEPSAAGLYAPATAPRAGATAPLTQLGRVDLPATTTSNPFSIFGRALITGGATAPDGRRVVLRTYSDAFEFDVPDGDVVAALTRGTPRIVPLPDEPQGESVTYSRDGRSLLTVSETADQPPGTRPEILRYPLPTPAAGRTGAAAPAGRDGAGARTPAARPGAAGAHRARPVLLAAGAIGLVGIGLLIAGLARARRNR</sequence>
<dbReference type="Proteomes" id="UP001589894">
    <property type="component" value="Unassembled WGS sequence"/>
</dbReference>
<feature type="signal peptide" evidence="3">
    <location>
        <begin position="1"/>
        <end position="26"/>
    </location>
</feature>
<dbReference type="EMBL" id="JBHLUE010000026">
    <property type="protein sequence ID" value="MFC0567993.1"/>
    <property type="molecule type" value="Genomic_DNA"/>
</dbReference>
<keyword evidence="3" id="KW-0732">Signal</keyword>
<evidence type="ECO:0000256" key="1">
    <source>
        <dbReference type="SAM" id="MobiDB-lite"/>
    </source>
</evidence>
<organism evidence="4 5">
    <name type="scientific">Plantactinospora siamensis</name>
    <dbReference type="NCBI Taxonomy" id="555372"/>
    <lineage>
        <taxon>Bacteria</taxon>
        <taxon>Bacillati</taxon>
        <taxon>Actinomycetota</taxon>
        <taxon>Actinomycetes</taxon>
        <taxon>Micromonosporales</taxon>
        <taxon>Micromonosporaceae</taxon>
        <taxon>Plantactinospora</taxon>
    </lineage>
</organism>
<dbReference type="RefSeq" id="WP_377343386.1">
    <property type="nucleotide sequence ID" value="NZ_JBHLUE010000026.1"/>
</dbReference>
<evidence type="ECO:0000256" key="2">
    <source>
        <dbReference type="SAM" id="Phobius"/>
    </source>
</evidence>
<proteinExistence type="predicted"/>
<comment type="caution">
    <text evidence="4">The sequence shown here is derived from an EMBL/GenBank/DDBJ whole genome shotgun (WGS) entry which is preliminary data.</text>
</comment>
<dbReference type="SUPFAM" id="SSF75011">
    <property type="entry name" value="3-carboxy-cis,cis-mucoante lactonizing enzyme"/>
    <property type="match status" value="1"/>
</dbReference>
<reference evidence="4 5" key="1">
    <citation type="submission" date="2024-09" db="EMBL/GenBank/DDBJ databases">
        <authorList>
            <person name="Sun Q."/>
            <person name="Mori K."/>
        </authorList>
    </citation>
    <scope>NUCLEOTIDE SEQUENCE [LARGE SCALE GENOMIC DNA]</scope>
    <source>
        <strain evidence="4 5">TBRC 2205</strain>
    </source>
</reference>
<evidence type="ECO:0000256" key="3">
    <source>
        <dbReference type="SAM" id="SignalP"/>
    </source>
</evidence>
<evidence type="ECO:0008006" key="6">
    <source>
        <dbReference type="Google" id="ProtNLM"/>
    </source>
</evidence>
<feature type="chain" id="PRO_5047263207" description="Esterase-like activity of phytase family protein" evidence="3">
    <location>
        <begin position="27"/>
        <end position="382"/>
    </location>
</feature>
<evidence type="ECO:0000313" key="4">
    <source>
        <dbReference type="EMBL" id="MFC0567993.1"/>
    </source>
</evidence>
<feature type="transmembrane region" description="Helical" evidence="2">
    <location>
        <begin position="356"/>
        <end position="376"/>
    </location>
</feature>
<keyword evidence="2" id="KW-0472">Membrane</keyword>
<feature type="compositionally biased region" description="Low complexity" evidence="1">
    <location>
        <begin position="320"/>
        <end position="348"/>
    </location>
</feature>
<keyword evidence="2" id="KW-1133">Transmembrane helix</keyword>
<protein>
    <recommendedName>
        <fullName evidence="6">Esterase-like activity of phytase family protein</fullName>
    </recommendedName>
</protein>
<feature type="region of interest" description="Disordered" evidence="1">
    <location>
        <begin position="300"/>
        <end position="348"/>
    </location>
</feature>
<evidence type="ECO:0000313" key="5">
    <source>
        <dbReference type="Proteomes" id="UP001589894"/>
    </source>
</evidence>
<name>A0ABV6P6T6_9ACTN</name>